<sequence length="21" mass="2347">PDPLINILKNILHGCNQSGWN</sequence>
<proteinExistence type="predicted"/>
<feature type="non-terminal residue" evidence="1">
    <location>
        <position position="1"/>
    </location>
</feature>
<evidence type="ECO:0000313" key="1">
    <source>
        <dbReference type="EMBL" id="SVC21870.1"/>
    </source>
</evidence>
<dbReference type="EMBL" id="UINC01079658">
    <property type="protein sequence ID" value="SVC21870.1"/>
    <property type="molecule type" value="Genomic_DNA"/>
</dbReference>
<organism evidence="1">
    <name type="scientific">marine metagenome</name>
    <dbReference type="NCBI Taxonomy" id="408172"/>
    <lineage>
        <taxon>unclassified sequences</taxon>
        <taxon>metagenomes</taxon>
        <taxon>ecological metagenomes</taxon>
    </lineage>
</organism>
<dbReference type="AlphaFoldDB" id="A0A382KBN0"/>
<gene>
    <name evidence="1" type="ORF">METZ01_LOCUS274724</name>
</gene>
<reference evidence="1" key="1">
    <citation type="submission" date="2018-05" db="EMBL/GenBank/DDBJ databases">
        <authorList>
            <person name="Lanie J.A."/>
            <person name="Ng W.-L."/>
            <person name="Kazmierczak K.M."/>
            <person name="Andrzejewski T.M."/>
            <person name="Davidsen T.M."/>
            <person name="Wayne K.J."/>
            <person name="Tettelin H."/>
            <person name="Glass J.I."/>
            <person name="Rusch D."/>
            <person name="Podicherti R."/>
            <person name="Tsui H.-C.T."/>
            <person name="Winkler M.E."/>
        </authorList>
    </citation>
    <scope>NUCLEOTIDE SEQUENCE</scope>
</reference>
<accession>A0A382KBN0</accession>
<name>A0A382KBN0_9ZZZZ</name>
<protein>
    <submittedName>
        <fullName evidence="1">Uncharacterized protein</fullName>
    </submittedName>
</protein>